<reference evidence="1 2" key="1">
    <citation type="submission" date="2015-09" db="EMBL/GenBank/DDBJ databases">
        <title>Trachymyrmex cornetzi WGS genome.</title>
        <authorList>
            <person name="Nygaard S."/>
            <person name="Hu H."/>
            <person name="Boomsma J."/>
            <person name="Zhang G."/>
        </authorList>
    </citation>
    <scope>NUCLEOTIDE SEQUENCE [LARGE SCALE GENOMIC DNA]</scope>
    <source>
        <strain evidence="1">Tcor2-1</strain>
        <tissue evidence="1">Whole body</tissue>
    </source>
</reference>
<protein>
    <submittedName>
        <fullName evidence="1">Uncharacterized protein</fullName>
    </submittedName>
</protein>
<dbReference type="AlphaFoldDB" id="A0A151IYM4"/>
<gene>
    <name evidence="1" type="ORF">ALC57_14117</name>
</gene>
<evidence type="ECO:0000313" key="1">
    <source>
        <dbReference type="EMBL" id="KYN13653.1"/>
    </source>
</evidence>
<accession>A0A151IYM4</accession>
<dbReference type="Proteomes" id="UP000078492">
    <property type="component" value="Unassembled WGS sequence"/>
</dbReference>
<proteinExistence type="predicted"/>
<organism evidence="1 2">
    <name type="scientific">Trachymyrmex cornetzi</name>
    <dbReference type="NCBI Taxonomy" id="471704"/>
    <lineage>
        <taxon>Eukaryota</taxon>
        <taxon>Metazoa</taxon>
        <taxon>Ecdysozoa</taxon>
        <taxon>Arthropoda</taxon>
        <taxon>Hexapoda</taxon>
        <taxon>Insecta</taxon>
        <taxon>Pterygota</taxon>
        <taxon>Neoptera</taxon>
        <taxon>Endopterygota</taxon>
        <taxon>Hymenoptera</taxon>
        <taxon>Apocrita</taxon>
        <taxon>Aculeata</taxon>
        <taxon>Formicoidea</taxon>
        <taxon>Formicidae</taxon>
        <taxon>Myrmicinae</taxon>
        <taxon>Trachymyrmex</taxon>
    </lineage>
</organism>
<keyword evidence="2" id="KW-1185">Reference proteome</keyword>
<name>A0A151IYM4_9HYME</name>
<feature type="non-terminal residue" evidence="1">
    <location>
        <position position="1"/>
    </location>
</feature>
<evidence type="ECO:0000313" key="2">
    <source>
        <dbReference type="Proteomes" id="UP000078492"/>
    </source>
</evidence>
<sequence length="78" mass="9172">LVYAVPIQNMKHLKQRIRTACEEIRRDSIIAATNGNLLRSAELCLQDNSNTYCNYVISLNLLYNFVFYCTLLLCYDFW</sequence>
<dbReference type="EMBL" id="KQ980745">
    <property type="protein sequence ID" value="KYN13653.1"/>
    <property type="molecule type" value="Genomic_DNA"/>
</dbReference>